<accession>A0ABN9VPY8</accession>
<dbReference type="EMBL" id="CAUYUJ010017345">
    <property type="protein sequence ID" value="CAK0873970.1"/>
    <property type="molecule type" value="Genomic_DNA"/>
</dbReference>
<name>A0ABN9VPY8_9DINO</name>
<dbReference type="Proteomes" id="UP001189429">
    <property type="component" value="Unassembled WGS sequence"/>
</dbReference>
<protein>
    <recommendedName>
        <fullName evidence="2">WWE domain-containing protein</fullName>
    </recommendedName>
</protein>
<evidence type="ECO:0000313" key="3">
    <source>
        <dbReference type="EMBL" id="CAK0873970.1"/>
    </source>
</evidence>
<dbReference type="Pfam" id="PF02825">
    <property type="entry name" value="WWE"/>
    <property type="match status" value="1"/>
</dbReference>
<evidence type="ECO:0000256" key="1">
    <source>
        <dbReference type="SAM" id="MobiDB-lite"/>
    </source>
</evidence>
<dbReference type="PROSITE" id="PS50918">
    <property type="entry name" value="WWE"/>
    <property type="match status" value="1"/>
</dbReference>
<dbReference type="InterPro" id="IPR037197">
    <property type="entry name" value="WWE_dom_sf"/>
</dbReference>
<feature type="region of interest" description="Disordered" evidence="1">
    <location>
        <begin position="62"/>
        <end position="90"/>
    </location>
</feature>
<sequence length="175" mass="19035">MTYDYAAYLDLPTVRGSKGGPVGPQVPAHLLADFSEDAHQCEAIHLARQVCSEHTQWLESLERQEQDRRGRQEAVRAAKAGGGGYPGAGAARAGAVAAPRRPPVWEFSLSSGGWEAFKPEHQPQLEGAHARFLGGSKGDTETAIKHGAHTIVVNFASMTQQVRGSDRKRNVRRRE</sequence>
<organism evidence="3 4">
    <name type="scientific">Prorocentrum cordatum</name>
    <dbReference type="NCBI Taxonomy" id="2364126"/>
    <lineage>
        <taxon>Eukaryota</taxon>
        <taxon>Sar</taxon>
        <taxon>Alveolata</taxon>
        <taxon>Dinophyceae</taxon>
        <taxon>Prorocentrales</taxon>
        <taxon>Prorocentraceae</taxon>
        <taxon>Prorocentrum</taxon>
    </lineage>
</organism>
<feature type="compositionally biased region" description="Basic and acidic residues" evidence="1">
    <location>
        <begin position="62"/>
        <end position="76"/>
    </location>
</feature>
<reference evidence="3" key="1">
    <citation type="submission" date="2023-10" db="EMBL/GenBank/DDBJ databases">
        <authorList>
            <person name="Chen Y."/>
            <person name="Shah S."/>
            <person name="Dougan E. K."/>
            <person name="Thang M."/>
            <person name="Chan C."/>
        </authorList>
    </citation>
    <scope>NUCLEOTIDE SEQUENCE [LARGE SCALE GENOMIC DNA]</scope>
</reference>
<keyword evidence="4" id="KW-1185">Reference proteome</keyword>
<evidence type="ECO:0000259" key="2">
    <source>
        <dbReference type="PROSITE" id="PS50918"/>
    </source>
</evidence>
<dbReference type="Gene3D" id="3.30.720.50">
    <property type="match status" value="1"/>
</dbReference>
<dbReference type="InterPro" id="IPR004170">
    <property type="entry name" value="WWE_dom"/>
</dbReference>
<dbReference type="SUPFAM" id="SSF117839">
    <property type="entry name" value="WWE domain"/>
    <property type="match status" value="1"/>
</dbReference>
<evidence type="ECO:0000313" key="4">
    <source>
        <dbReference type="Proteomes" id="UP001189429"/>
    </source>
</evidence>
<proteinExistence type="predicted"/>
<feature type="domain" description="WWE" evidence="2">
    <location>
        <begin position="91"/>
        <end position="173"/>
    </location>
</feature>
<gene>
    <name evidence="3" type="ORF">PCOR1329_LOCUS59020</name>
</gene>
<comment type="caution">
    <text evidence="3">The sequence shown here is derived from an EMBL/GenBank/DDBJ whole genome shotgun (WGS) entry which is preliminary data.</text>
</comment>